<keyword evidence="2" id="KW-1185">Reference proteome</keyword>
<name>A0A0E2BA92_9LEPT</name>
<reference evidence="1" key="1">
    <citation type="submission" date="2012-10" db="EMBL/GenBank/DDBJ databases">
        <authorList>
            <person name="Harkins D.M."/>
            <person name="Durkin A.S."/>
            <person name="Brinkac L.M."/>
            <person name="Haft D.H."/>
            <person name="Selengut J.D."/>
            <person name="Sanka R."/>
            <person name="DePew J."/>
            <person name="Purushe J."/>
            <person name="Matthias M.A."/>
            <person name="Vinetz J.M."/>
            <person name="Sutton G.G."/>
            <person name="Nierman W.C."/>
            <person name="Fouts D.E."/>
        </authorList>
    </citation>
    <scope>NUCLEOTIDE SEQUENCE [LARGE SCALE GENOMIC DNA]</scope>
    <source>
        <strain evidence="1">MOR084</strain>
    </source>
</reference>
<organism evidence="1 2">
    <name type="scientific">Leptospira santarosai str. MOR084</name>
    <dbReference type="NCBI Taxonomy" id="1049984"/>
    <lineage>
        <taxon>Bacteria</taxon>
        <taxon>Pseudomonadati</taxon>
        <taxon>Spirochaetota</taxon>
        <taxon>Spirochaetia</taxon>
        <taxon>Leptospirales</taxon>
        <taxon>Leptospiraceae</taxon>
        <taxon>Leptospira</taxon>
    </lineage>
</organism>
<proteinExistence type="predicted"/>
<gene>
    <name evidence="1" type="ORF">LEP1GSC179_0507</name>
</gene>
<sequence length="38" mass="4438">MKMVTKMNVSFCEDEEVLTNCIEPEPYGFFKGDPHSHF</sequence>
<accession>A0A0E2BA92</accession>
<protein>
    <submittedName>
        <fullName evidence="1">Uncharacterized protein</fullName>
    </submittedName>
</protein>
<dbReference type="AlphaFoldDB" id="A0A0E2BA92"/>
<dbReference type="EMBL" id="AHON02000080">
    <property type="protein sequence ID" value="EKO32122.1"/>
    <property type="molecule type" value="Genomic_DNA"/>
</dbReference>
<dbReference type="Proteomes" id="UP000006329">
    <property type="component" value="Unassembled WGS sequence"/>
</dbReference>
<evidence type="ECO:0000313" key="2">
    <source>
        <dbReference type="Proteomes" id="UP000006329"/>
    </source>
</evidence>
<comment type="caution">
    <text evidence="1">The sequence shown here is derived from an EMBL/GenBank/DDBJ whole genome shotgun (WGS) entry which is preliminary data.</text>
</comment>
<evidence type="ECO:0000313" key="1">
    <source>
        <dbReference type="EMBL" id="EKO32122.1"/>
    </source>
</evidence>